<name>A4J4I8_DESRM</name>
<dbReference type="AlphaFoldDB" id="A4J4I8"/>
<evidence type="ECO:0000313" key="2">
    <source>
        <dbReference type="Proteomes" id="UP000001556"/>
    </source>
</evidence>
<dbReference type="GO" id="GO:0000287">
    <property type="term" value="F:magnesium ion binding"/>
    <property type="evidence" value="ECO:0007669"/>
    <property type="project" value="InterPro"/>
</dbReference>
<gene>
    <name evidence="1" type="ordered locus">Dred_1461</name>
</gene>
<protein>
    <recommendedName>
        <fullName evidence="3">Restriction endonuclease BglII</fullName>
    </recommendedName>
</protein>
<sequence length="167" mass="19382">MRIILQKNYYRSAHDFITPDVEAEINQLLLEPTIDLSSLSRSHYNQLLREMFKRNGWQNSPSLFHDPVNPLAKIELLKNNIGLEIGFRHVSLTGHNLLKFQLSPLHNSDKIDVGIFIVSTNNFQKQIRKTFCHNWTGAMSFEKTDRYLRNFKTAIQIPIYLIGIDAA</sequence>
<dbReference type="GO" id="GO:0003677">
    <property type="term" value="F:DNA binding"/>
    <property type="evidence" value="ECO:0007669"/>
    <property type="project" value="InterPro"/>
</dbReference>
<dbReference type="GO" id="GO:0009036">
    <property type="term" value="F:type II site-specific deoxyribonuclease activity"/>
    <property type="evidence" value="ECO:0007669"/>
    <property type="project" value="InterPro"/>
</dbReference>
<organism evidence="1 2">
    <name type="scientific">Desulforamulus reducens (strain ATCC BAA-1160 / DSM 100696 / MI-1)</name>
    <name type="common">Desulfotomaculum reducens</name>
    <dbReference type="NCBI Taxonomy" id="349161"/>
    <lineage>
        <taxon>Bacteria</taxon>
        <taxon>Bacillati</taxon>
        <taxon>Bacillota</taxon>
        <taxon>Clostridia</taxon>
        <taxon>Eubacteriales</taxon>
        <taxon>Peptococcaceae</taxon>
        <taxon>Desulforamulus</taxon>
    </lineage>
</organism>
<dbReference type="eggNOG" id="ENOG5032YAA">
    <property type="taxonomic scope" value="Bacteria"/>
</dbReference>
<dbReference type="InterPro" id="IPR011338">
    <property type="entry name" value="BamHI/BglII/BstY"/>
</dbReference>
<dbReference type="Proteomes" id="UP000001556">
    <property type="component" value="Chromosome"/>
</dbReference>
<dbReference type="InterPro" id="IPR011335">
    <property type="entry name" value="Restrct_endonuc-II-like"/>
</dbReference>
<dbReference type="Pfam" id="PF09195">
    <property type="entry name" value="Endonuc-BglII"/>
    <property type="match status" value="1"/>
</dbReference>
<keyword evidence="2" id="KW-1185">Reference proteome</keyword>
<dbReference type="OrthoDB" id="1786509at2"/>
<dbReference type="HOGENOM" id="CLU_1584236_0_0_9"/>
<dbReference type="EMBL" id="CP000612">
    <property type="protein sequence ID" value="ABO49991.1"/>
    <property type="molecule type" value="Genomic_DNA"/>
</dbReference>
<dbReference type="SUPFAM" id="SSF52980">
    <property type="entry name" value="Restriction endonuclease-like"/>
    <property type="match status" value="1"/>
</dbReference>
<dbReference type="RefSeq" id="WP_011877807.1">
    <property type="nucleotide sequence ID" value="NC_009253.1"/>
</dbReference>
<dbReference type="Gene3D" id="3.40.91.20">
    <property type="match status" value="1"/>
</dbReference>
<dbReference type="GO" id="GO:0009307">
    <property type="term" value="P:DNA restriction-modification system"/>
    <property type="evidence" value="ECO:0007669"/>
    <property type="project" value="InterPro"/>
</dbReference>
<evidence type="ECO:0008006" key="3">
    <source>
        <dbReference type="Google" id="ProtNLM"/>
    </source>
</evidence>
<dbReference type="STRING" id="349161.Dred_1461"/>
<accession>A4J4I8</accession>
<proteinExistence type="predicted"/>
<reference evidence="1 2" key="1">
    <citation type="submission" date="2007-03" db="EMBL/GenBank/DDBJ databases">
        <title>Complete sequence of Desulfotomaculum reducens MI-1.</title>
        <authorList>
            <consortium name="US DOE Joint Genome Institute"/>
            <person name="Copeland A."/>
            <person name="Lucas S."/>
            <person name="Lapidus A."/>
            <person name="Barry K."/>
            <person name="Detter J.C."/>
            <person name="Glavina del Rio T."/>
            <person name="Hammon N."/>
            <person name="Israni S."/>
            <person name="Dalin E."/>
            <person name="Tice H."/>
            <person name="Pitluck S."/>
            <person name="Sims D."/>
            <person name="Brettin T."/>
            <person name="Bruce D."/>
            <person name="Han C."/>
            <person name="Tapia R."/>
            <person name="Schmutz J."/>
            <person name="Larimer F."/>
            <person name="Land M."/>
            <person name="Hauser L."/>
            <person name="Kyrpides N."/>
            <person name="Kim E."/>
            <person name="Tebo B.M."/>
            <person name="Richardson P."/>
        </authorList>
    </citation>
    <scope>NUCLEOTIDE SEQUENCE [LARGE SCALE GENOMIC DNA]</scope>
    <source>
        <strain evidence="1 2">MI-1</strain>
    </source>
</reference>
<dbReference type="InterPro" id="IPR015278">
    <property type="entry name" value="BglII-like"/>
</dbReference>
<evidence type="ECO:0000313" key="1">
    <source>
        <dbReference type="EMBL" id="ABO49991.1"/>
    </source>
</evidence>
<dbReference type="KEGG" id="drm:Dred_1461"/>